<dbReference type="PANTHER" id="PTHR22617:SF45">
    <property type="entry name" value="CHEMOTAXIS PROTEIN CHEW"/>
    <property type="match status" value="1"/>
</dbReference>
<evidence type="ECO:0000313" key="6">
    <source>
        <dbReference type="Proteomes" id="UP001596542"/>
    </source>
</evidence>
<dbReference type="RefSeq" id="WP_382272179.1">
    <property type="nucleotide sequence ID" value="NZ_JBHTBU010000002.1"/>
</dbReference>
<accession>A0ABW2ICV1</accession>
<dbReference type="PROSITE" id="PS50851">
    <property type="entry name" value="CHEW"/>
    <property type="match status" value="1"/>
</dbReference>
<dbReference type="SUPFAM" id="SSF50341">
    <property type="entry name" value="CheW-like"/>
    <property type="match status" value="1"/>
</dbReference>
<dbReference type="InterPro" id="IPR039315">
    <property type="entry name" value="CheW"/>
</dbReference>
<evidence type="ECO:0000256" key="1">
    <source>
        <dbReference type="ARBA" id="ARBA00004496"/>
    </source>
</evidence>
<feature type="domain" description="CheW-like" evidence="4">
    <location>
        <begin position="80"/>
        <end position="221"/>
    </location>
</feature>
<reference evidence="6" key="1">
    <citation type="journal article" date="2019" name="Int. J. Syst. Evol. Microbiol.">
        <title>The Global Catalogue of Microorganisms (GCM) 10K type strain sequencing project: providing services to taxonomists for standard genome sequencing and annotation.</title>
        <authorList>
            <consortium name="The Broad Institute Genomics Platform"/>
            <consortium name="The Broad Institute Genome Sequencing Center for Infectious Disease"/>
            <person name="Wu L."/>
            <person name="Ma J."/>
        </authorList>
    </citation>
    <scope>NUCLEOTIDE SEQUENCE [LARGE SCALE GENOMIC DNA]</scope>
    <source>
        <strain evidence="6">KACC 12508</strain>
    </source>
</reference>
<keyword evidence="3" id="KW-0963">Cytoplasm</keyword>
<sequence length="224" mass="24375">MHEPLQMADVAMDIKVDDCWNRIGVRGDSTCPKLQDYFRCLNCPTYAAAASTLLDRPTSDADLISDWGLSKQSLARSETAVSALIFRAGIEWLALPTDAIVEVAEQRTIHSLPHQANRAILGLSNVRGSLLLCVSLTQMLGAERGTAAAIQRLLVVTHQGQTLVFPVDEVLGVQRFSQAELQAVPSTVAQSSMTYTQAMIAGKDRKIGLLDCSLLFYALNRSLT</sequence>
<comment type="caution">
    <text evidence="5">The sequence shown here is derived from an EMBL/GenBank/DDBJ whole genome shotgun (WGS) entry which is preliminary data.</text>
</comment>
<dbReference type="Gene3D" id="2.30.30.40">
    <property type="entry name" value="SH3 Domains"/>
    <property type="match status" value="1"/>
</dbReference>
<dbReference type="PANTHER" id="PTHR22617">
    <property type="entry name" value="CHEMOTAXIS SENSOR HISTIDINE KINASE-RELATED"/>
    <property type="match status" value="1"/>
</dbReference>
<evidence type="ECO:0000256" key="2">
    <source>
        <dbReference type="ARBA" id="ARBA00021483"/>
    </source>
</evidence>
<keyword evidence="6" id="KW-1185">Reference proteome</keyword>
<organism evidence="5 6">
    <name type="scientific">Herminiimonas glaciei</name>
    <dbReference type="NCBI Taxonomy" id="523788"/>
    <lineage>
        <taxon>Bacteria</taxon>
        <taxon>Pseudomonadati</taxon>
        <taxon>Pseudomonadota</taxon>
        <taxon>Betaproteobacteria</taxon>
        <taxon>Burkholderiales</taxon>
        <taxon>Oxalobacteraceae</taxon>
        <taxon>Herminiimonas</taxon>
    </lineage>
</organism>
<dbReference type="Pfam" id="PF01584">
    <property type="entry name" value="CheW"/>
    <property type="match status" value="1"/>
</dbReference>
<evidence type="ECO:0000313" key="5">
    <source>
        <dbReference type="EMBL" id="MFC7288762.1"/>
    </source>
</evidence>
<dbReference type="EMBL" id="JBHTBU010000002">
    <property type="protein sequence ID" value="MFC7288762.1"/>
    <property type="molecule type" value="Genomic_DNA"/>
</dbReference>
<comment type="subcellular location">
    <subcellularLocation>
        <location evidence="1">Cytoplasm</location>
    </subcellularLocation>
</comment>
<dbReference type="SMART" id="SM00260">
    <property type="entry name" value="CheW"/>
    <property type="match status" value="1"/>
</dbReference>
<dbReference type="InterPro" id="IPR036061">
    <property type="entry name" value="CheW-like_dom_sf"/>
</dbReference>
<evidence type="ECO:0000259" key="4">
    <source>
        <dbReference type="PROSITE" id="PS50851"/>
    </source>
</evidence>
<dbReference type="InterPro" id="IPR002545">
    <property type="entry name" value="CheW-lke_dom"/>
</dbReference>
<protein>
    <recommendedName>
        <fullName evidence="2">Chemotaxis protein CheW</fullName>
    </recommendedName>
</protein>
<gene>
    <name evidence="5" type="ORF">ACFQPC_11990</name>
</gene>
<evidence type="ECO:0000256" key="3">
    <source>
        <dbReference type="ARBA" id="ARBA00022490"/>
    </source>
</evidence>
<name>A0ABW2ICV1_9BURK</name>
<dbReference type="Proteomes" id="UP001596542">
    <property type="component" value="Unassembled WGS sequence"/>
</dbReference>
<dbReference type="Gene3D" id="2.40.50.180">
    <property type="entry name" value="CheA-289, Domain 4"/>
    <property type="match status" value="1"/>
</dbReference>
<proteinExistence type="predicted"/>